<evidence type="ECO:0000256" key="1">
    <source>
        <dbReference type="ARBA" id="ARBA00022475"/>
    </source>
</evidence>
<keyword evidence="3 11" id="KW-0812">Transmembrane</keyword>
<evidence type="ECO:0000256" key="8">
    <source>
        <dbReference type="ARBA" id="ARBA00023049"/>
    </source>
</evidence>
<dbReference type="OrthoDB" id="28389at2157"/>
<feature type="transmembrane region" description="Helical" evidence="11">
    <location>
        <begin position="36"/>
        <end position="55"/>
    </location>
</feature>
<accession>A0A0W1R465</accession>
<evidence type="ECO:0000256" key="6">
    <source>
        <dbReference type="ARBA" id="ARBA00022833"/>
    </source>
</evidence>
<evidence type="ECO:0000256" key="4">
    <source>
        <dbReference type="ARBA" id="ARBA00022723"/>
    </source>
</evidence>
<dbReference type="STRING" id="1514971.AUR64_01235"/>
<dbReference type="Pfam" id="PF01435">
    <property type="entry name" value="Peptidase_M48"/>
    <property type="match status" value="1"/>
</dbReference>
<feature type="transmembrane region" description="Helical" evidence="11">
    <location>
        <begin position="12"/>
        <end position="30"/>
    </location>
</feature>
<evidence type="ECO:0000256" key="11">
    <source>
        <dbReference type="SAM" id="Phobius"/>
    </source>
</evidence>
<evidence type="ECO:0000256" key="5">
    <source>
        <dbReference type="ARBA" id="ARBA00022801"/>
    </source>
</evidence>
<evidence type="ECO:0000313" key="14">
    <source>
        <dbReference type="Proteomes" id="UP000054387"/>
    </source>
</evidence>
<feature type="transmembrane region" description="Helical" evidence="11">
    <location>
        <begin position="178"/>
        <end position="200"/>
    </location>
</feature>
<gene>
    <name evidence="13" type="ORF">AUR64_01235</name>
</gene>
<organism evidence="13 14">
    <name type="scientific">Haloprofundus marisrubri</name>
    <dbReference type="NCBI Taxonomy" id="1514971"/>
    <lineage>
        <taxon>Archaea</taxon>
        <taxon>Methanobacteriati</taxon>
        <taxon>Methanobacteriota</taxon>
        <taxon>Stenosarchaea group</taxon>
        <taxon>Halobacteria</taxon>
        <taxon>Halobacteriales</taxon>
        <taxon>Haloferacaceae</taxon>
        <taxon>Haloprofundus</taxon>
    </lineage>
</organism>
<sequence length="294" mass="31344">MARNWSLGGRLLVALALVAAGYLLLVAPLFVIFREWFAVVATVTLTAVPLFLILFGHRLALSAAGAAYVDPDDYPELFSSLHRLSQQAGVSTPRLAVVANDDPNAFTAGSGDRAVVCATTGLLRKIDADEREAVFAHELAHLKNHDAVVMTLAAFPLTVSGLFLTLSEATMHESQYSGLLPVGIGLVLLFPPLVLLPISYPAVLVIANAREYAADSGAIALTGKPAALASALRTLGDIDEKPERDMRSLGPVSAFCIVAPSWSSLQFPGLHPPTEKRIERLHEMERTAEATTGQ</sequence>
<dbReference type="PANTHER" id="PTHR43221">
    <property type="entry name" value="PROTEASE HTPX"/>
    <property type="match status" value="1"/>
</dbReference>
<proteinExistence type="inferred from homology"/>
<dbReference type="PANTHER" id="PTHR43221:SF2">
    <property type="entry name" value="PROTEASE HTPX HOMOLOG"/>
    <property type="match status" value="1"/>
</dbReference>
<comment type="similarity">
    <text evidence="10">Belongs to the peptidase M48 family.</text>
</comment>
<keyword evidence="9 11" id="KW-0472">Membrane</keyword>
<keyword evidence="14" id="KW-1185">Reference proteome</keyword>
<dbReference type="InterPro" id="IPR050083">
    <property type="entry name" value="HtpX_protease"/>
</dbReference>
<keyword evidence="1" id="KW-1003">Cell membrane</keyword>
<keyword evidence="8 10" id="KW-0482">Metalloprotease</keyword>
<dbReference type="GO" id="GO:0004222">
    <property type="term" value="F:metalloendopeptidase activity"/>
    <property type="evidence" value="ECO:0007669"/>
    <property type="project" value="InterPro"/>
</dbReference>
<dbReference type="EMBL" id="LOPU01000037">
    <property type="protein sequence ID" value="KTG07887.1"/>
    <property type="molecule type" value="Genomic_DNA"/>
</dbReference>
<dbReference type="CDD" id="cd07327">
    <property type="entry name" value="M48B_HtpX_like"/>
    <property type="match status" value="1"/>
</dbReference>
<name>A0A0W1R465_9EURY</name>
<dbReference type="RefSeq" id="WP_058583315.1">
    <property type="nucleotide sequence ID" value="NZ_LOPU01000037.1"/>
</dbReference>
<dbReference type="InterPro" id="IPR001915">
    <property type="entry name" value="Peptidase_M48"/>
</dbReference>
<evidence type="ECO:0000256" key="2">
    <source>
        <dbReference type="ARBA" id="ARBA00022670"/>
    </source>
</evidence>
<feature type="domain" description="Peptidase M48" evidence="12">
    <location>
        <begin position="76"/>
        <end position="284"/>
    </location>
</feature>
<dbReference type="Gene3D" id="3.30.2010.10">
    <property type="entry name" value="Metalloproteases ('zincins'), catalytic domain"/>
    <property type="match status" value="1"/>
</dbReference>
<dbReference type="GO" id="GO:0046872">
    <property type="term" value="F:metal ion binding"/>
    <property type="evidence" value="ECO:0007669"/>
    <property type="project" value="UniProtKB-KW"/>
</dbReference>
<protein>
    <recommendedName>
        <fullName evidence="12">Peptidase M48 domain-containing protein</fullName>
    </recommendedName>
</protein>
<reference evidence="13 14" key="1">
    <citation type="submission" date="2015-12" db="EMBL/GenBank/DDBJ databases">
        <title>Haloprofundus marisrubri gen. nov., sp. nov., an extremely halophilic archaeon isolated from the Discovery deep brine-seawater interface in the Red Sea.</title>
        <authorList>
            <person name="Zhang G."/>
            <person name="Stingl U."/>
            <person name="Rashid M."/>
        </authorList>
    </citation>
    <scope>NUCLEOTIDE SEQUENCE [LARGE SCALE GENOMIC DNA]</scope>
    <source>
        <strain evidence="13 14">SB9</strain>
    </source>
</reference>
<keyword evidence="2 10" id="KW-0645">Protease</keyword>
<comment type="cofactor">
    <cofactor evidence="10">
        <name>Zn(2+)</name>
        <dbReference type="ChEBI" id="CHEBI:29105"/>
    </cofactor>
    <text evidence="10">Binds 1 zinc ion per subunit.</text>
</comment>
<evidence type="ECO:0000313" key="13">
    <source>
        <dbReference type="EMBL" id="KTG07887.1"/>
    </source>
</evidence>
<evidence type="ECO:0000256" key="9">
    <source>
        <dbReference type="ARBA" id="ARBA00023136"/>
    </source>
</evidence>
<evidence type="ECO:0000259" key="12">
    <source>
        <dbReference type="Pfam" id="PF01435"/>
    </source>
</evidence>
<keyword evidence="5 10" id="KW-0378">Hydrolase</keyword>
<evidence type="ECO:0000256" key="7">
    <source>
        <dbReference type="ARBA" id="ARBA00022989"/>
    </source>
</evidence>
<keyword evidence="6 10" id="KW-0862">Zinc</keyword>
<keyword evidence="4" id="KW-0479">Metal-binding</keyword>
<comment type="caution">
    <text evidence="13">The sequence shown here is derived from an EMBL/GenBank/DDBJ whole genome shotgun (WGS) entry which is preliminary data.</text>
</comment>
<evidence type="ECO:0000256" key="10">
    <source>
        <dbReference type="RuleBase" id="RU003983"/>
    </source>
</evidence>
<dbReference type="GO" id="GO:0006508">
    <property type="term" value="P:proteolysis"/>
    <property type="evidence" value="ECO:0007669"/>
    <property type="project" value="UniProtKB-KW"/>
</dbReference>
<dbReference type="AlphaFoldDB" id="A0A0W1R465"/>
<dbReference type="Proteomes" id="UP000054387">
    <property type="component" value="Unassembled WGS sequence"/>
</dbReference>
<feature type="transmembrane region" description="Helical" evidence="11">
    <location>
        <begin position="147"/>
        <end position="166"/>
    </location>
</feature>
<keyword evidence="7 11" id="KW-1133">Transmembrane helix</keyword>
<evidence type="ECO:0000256" key="3">
    <source>
        <dbReference type="ARBA" id="ARBA00022692"/>
    </source>
</evidence>